<gene>
    <name evidence="1" type="ORF">DNU06_04225</name>
</gene>
<sequence>MEKGDKVWEVFIQKKAGLAFKHVGNVHGYDKKMAIQNARDLYTRRGEGREIWVVPAEAIVSSPLEQADAFFDPSEDKVYRHPTFYEIPDEVKFI</sequence>
<accession>A0A2W1N444</accession>
<comment type="caution">
    <text evidence="1">The sequence shown here is derived from an EMBL/GenBank/DDBJ whole genome shotgun (WGS) entry which is preliminary data.</text>
</comment>
<dbReference type="OrthoDB" id="8593533at2"/>
<protein>
    <submittedName>
        <fullName evidence="1">1,2-phenylacetyl-CoA epoxidase subunit B</fullName>
    </submittedName>
</protein>
<dbReference type="PIRSF" id="PIRSF030200">
    <property type="entry name" value="PaaB"/>
    <property type="match status" value="1"/>
</dbReference>
<organism evidence="1 2">
    <name type="scientific">Putridiphycobacter roseus</name>
    <dbReference type="NCBI Taxonomy" id="2219161"/>
    <lineage>
        <taxon>Bacteria</taxon>
        <taxon>Pseudomonadati</taxon>
        <taxon>Bacteroidota</taxon>
        <taxon>Flavobacteriia</taxon>
        <taxon>Flavobacteriales</taxon>
        <taxon>Crocinitomicaceae</taxon>
        <taxon>Putridiphycobacter</taxon>
    </lineage>
</organism>
<dbReference type="NCBIfam" id="TIGR02157">
    <property type="entry name" value="PA_CoA_Oxy2"/>
    <property type="match status" value="1"/>
</dbReference>
<dbReference type="AlphaFoldDB" id="A0A2W1N444"/>
<dbReference type="InterPro" id="IPR038693">
    <property type="entry name" value="PaaB_sf"/>
</dbReference>
<dbReference type="Pfam" id="PF06243">
    <property type="entry name" value="PaaB"/>
    <property type="match status" value="1"/>
</dbReference>
<name>A0A2W1N444_9FLAO</name>
<evidence type="ECO:0000313" key="1">
    <source>
        <dbReference type="EMBL" id="PZE17831.1"/>
    </source>
</evidence>
<reference evidence="1 2" key="1">
    <citation type="submission" date="2018-06" db="EMBL/GenBank/DDBJ databases">
        <title>The draft genome sequence of Crocinitomix sp. SM1701.</title>
        <authorList>
            <person name="Zhang X."/>
        </authorList>
    </citation>
    <scope>NUCLEOTIDE SEQUENCE [LARGE SCALE GENOMIC DNA]</scope>
    <source>
        <strain evidence="1 2">SM1701</strain>
    </source>
</reference>
<dbReference type="InterPro" id="IPR009359">
    <property type="entry name" value="PaaB"/>
</dbReference>
<evidence type="ECO:0000313" key="2">
    <source>
        <dbReference type="Proteomes" id="UP000249248"/>
    </source>
</evidence>
<dbReference type="EMBL" id="QKSB01000002">
    <property type="protein sequence ID" value="PZE17831.1"/>
    <property type="molecule type" value="Genomic_DNA"/>
</dbReference>
<dbReference type="Gene3D" id="3.10.20.520">
    <property type="entry name" value="Phenylacetic acid degradation B"/>
    <property type="match status" value="1"/>
</dbReference>
<proteinExistence type="predicted"/>
<keyword evidence="2" id="KW-1185">Reference proteome</keyword>
<dbReference type="Proteomes" id="UP000249248">
    <property type="component" value="Unassembled WGS sequence"/>
</dbReference>
<dbReference type="RefSeq" id="WP_111061982.1">
    <property type="nucleotide sequence ID" value="NZ_JBHUCU010000002.1"/>
</dbReference>